<dbReference type="EMBL" id="JABMIG020000505">
    <property type="protein sequence ID" value="KAL3776199.1"/>
    <property type="molecule type" value="Genomic_DNA"/>
</dbReference>
<dbReference type="Proteomes" id="UP001516023">
    <property type="component" value="Unassembled WGS sequence"/>
</dbReference>
<name>A0ABD3NJP4_9STRA</name>
<sequence length="730" mass="81799">MSASTQNITIVLLCSGNGADPSNYRPSRDDVRYRHRHDALVRCVAASLYGPSGVDNNGTCEVILLYDGDLACIRMTLQAASSSSLNTMMPVPPTEREVVTSWKEAAKAAVRCRQQNQHLTKYSSIGNIGAIKMNDLVQNSSKSDNRKKSNANSQLKTVCVLDSWKAVESINSSTNDGDACIKEGFTSRNPKHSKEGPSVKKLPSQMPSSKRDVLTILQSTCPVDYLRQHHLNVPLDVALRRTNKNKLQNAWNSYAKYCSEHCLAMDKSETSSLDYGEVRRSSGHKNERDEMWQKVEKTFRSILSEANVGIKSNSATGPISQQDSSNVLAAYLHESCDSELPCWGWDNLHRNKNDDVKHIFLFLGAVRDMTTAENEALLNACNALRIPLIPCRLGPVPEFTSKIVSVAGFHHSRGVLGDGLVHLWKRVVGKQKDIEPSPKRRKIDNRAIEHPRTIHNIAIVPMISTSLTSDPDKRDRIHWCIVRMCVCSLWRSKLASSSNSDDGAVSPLNNIFTFLFLDGVCITLNQRDFTSSMAENHKAAPSELQILEELCRRRDLMYSNSAKSQDKSKEIDDDAIKCACLNFVSAHTSLNHGEKVFALNIMPCNQLAFDRMSLFDMAYSNASLRSYCASTYTLYAIQEIGVDQRHTSEAKNNSTPTRKKAMEVRKQLLRAFSDRGIVSMDHSTLICTSLQKCQEEESCTIIMLQHLDYHNRLLPLLLEYESKQKQTSSW</sequence>
<accession>A0ABD3NJP4</accession>
<evidence type="ECO:0000313" key="3">
    <source>
        <dbReference type="Proteomes" id="UP001516023"/>
    </source>
</evidence>
<dbReference type="AlphaFoldDB" id="A0ABD3NJP4"/>
<feature type="region of interest" description="Disordered" evidence="1">
    <location>
        <begin position="184"/>
        <end position="207"/>
    </location>
</feature>
<organism evidence="2 3">
    <name type="scientific">Cyclotella cryptica</name>
    <dbReference type="NCBI Taxonomy" id="29204"/>
    <lineage>
        <taxon>Eukaryota</taxon>
        <taxon>Sar</taxon>
        <taxon>Stramenopiles</taxon>
        <taxon>Ochrophyta</taxon>
        <taxon>Bacillariophyta</taxon>
        <taxon>Coscinodiscophyceae</taxon>
        <taxon>Thalassiosirophycidae</taxon>
        <taxon>Stephanodiscales</taxon>
        <taxon>Stephanodiscaceae</taxon>
        <taxon>Cyclotella</taxon>
    </lineage>
</organism>
<gene>
    <name evidence="2" type="ORF">HJC23_011066</name>
</gene>
<evidence type="ECO:0000256" key="1">
    <source>
        <dbReference type="SAM" id="MobiDB-lite"/>
    </source>
</evidence>
<proteinExistence type="predicted"/>
<protein>
    <submittedName>
        <fullName evidence="2">Uncharacterized protein</fullName>
    </submittedName>
</protein>
<reference evidence="2 3" key="1">
    <citation type="journal article" date="2020" name="G3 (Bethesda)">
        <title>Improved Reference Genome for Cyclotella cryptica CCMP332, a Model for Cell Wall Morphogenesis, Salinity Adaptation, and Lipid Production in Diatoms (Bacillariophyta).</title>
        <authorList>
            <person name="Roberts W.R."/>
            <person name="Downey K.M."/>
            <person name="Ruck E.C."/>
            <person name="Traller J.C."/>
            <person name="Alverson A.J."/>
        </authorList>
    </citation>
    <scope>NUCLEOTIDE SEQUENCE [LARGE SCALE GENOMIC DNA]</scope>
    <source>
        <strain evidence="2 3">CCMP332</strain>
    </source>
</reference>
<evidence type="ECO:0000313" key="2">
    <source>
        <dbReference type="EMBL" id="KAL3776199.1"/>
    </source>
</evidence>
<keyword evidence="3" id="KW-1185">Reference proteome</keyword>
<comment type="caution">
    <text evidence="2">The sequence shown here is derived from an EMBL/GenBank/DDBJ whole genome shotgun (WGS) entry which is preliminary data.</text>
</comment>